<dbReference type="InterPro" id="IPR003673">
    <property type="entry name" value="CoA-Trfase_fam_III"/>
</dbReference>
<dbReference type="Gene3D" id="3.30.1540.10">
    <property type="entry name" value="formyl-coa transferase, domain 3"/>
    <property type="match status" value="1"/>
</dbReference>
<dbReference type="EMBL" id="SMUV01000063">
    <property type="protein sequence ID" value="TDK48725.1"/>
    <property type="molecule type" value="Genomic_DNA"/>
</dbReference>
<dbReference type="SUPFAM" id="SSF89796">
    <property type="entry name" value="CoA-transferase family III (CaiB/BaiF)"/>
    <property type="match status" value="1"/>
</dbReference>
<organism evidence="2 3">
    <name type="scientific">Antarcticimicrobium luteum</name>
    <dbReference type="NCBI Taxonomy" id="2547397"/>
    <lineage>
        <taxon>Bacteria</taxon>
        <taxon>Pseudomonadati</taxon>
        <taxon>Pseudomonadota</taxon>
        <taxon>Alphaproteobacteria</taxon>
        <taxon>Rhodobacterales</taxon>
        <taxon>Paracoccaceae</taxon>
        <taxon>Antarcticimicrobium</taxon>
    </lineage>
</organism>
<dbReference type="InterPro" id="IPR044855">
    <property type="entry name" value="CoA-Trfase_III_dom3_sf"/>
</dbReference>
<dbReference type="InterPro" id="IPR023606">
    <property type="entry name" value="CoA-Trfase_III_dom_1_sf"/>
</dbReference>
<keyword evidence="3" id="KW-1185">Reference proteome</keyword>
<dbReference type="Proteomes" id="UP000295301">
    <property type="component" value="Unassembled WGS sequence"/>
</dbReference>
<evidence type="ECO:0000313" key="3">
    <source>
        <dbReference type="Proteomes" id="UP000295301"/>
    </source>
</evidence>
<evidence type="ECO:0000256" key="1">
    <source>
        <dbReference type="ARBA" id="ARBA00022679"/>
    </source>
</evidence>
<reference evidence="2 3" key="1">
    <citation type="submission" date="2019-03" db="EMBL/GenBank/DDBJ databases">
        <title>Ruegeria lutea sp. nov., a novel strain, isolated from marine sediment, the Masan Bay, South Korea.</title>
        <authorList>
            <person name="Kim J."/>
            <person name="Kim D.-Y."/>
            <person name="Lee S.-S."/>
        </authorList>
    </citation>
    <scope>NUCLEOTIDE SEQUENCE [LARGE SCALE GENOMIC DNA]</scope>
    <source>
        <strain evidence="2 3">318-1</strain>
    </source>
</reference>
<gene>
    <name evidence="2" type="ORF">E1832_09735</name>
</gene>
<dbReference type="AlphaFoldDB" id="A0A4R5VAS1"/>
<sequence>MALPLEGLKVVAIEQAVAAPFATSRLADAGAEVIKIERPEGDFARGYDDVAAGQSSYFVWLNRGKTSTALDLTSPEGKAELERLLGEADVLVQNLKRGALARLGFSFERLQEAFPRLITCSISGYGEGGPMADRKAYDLLIQAESGLCSITGGPTEPARVGLSIVDIATGATAHSAILEALIRRGITGSGANISVSMFDVMADWLTVPLLNHEGGKSPKRVGMAHPSIAPYGVFSARDERQILISVQSDREWRALCSGFLGQPELGSDPRFATNVDRVANRAETDALVAEGFARRDSDAAIDALLQANVALATVNDMAGLSAHPHLRRITVETPMGPVAYPAPAPLWQDEARDYGPVPALEKREG</sequence>
<keyword evidence="1 2" id="KW-0808">Transferase</keyword>
<dbReference type="Gene3D" id="3.40.50.10540">
    <property type="entry name" value="Crotonobetainyl-coa:carnitine coa-transferase, domain 1"/>
    <property type="match status" value="1"/>
</dbReference>
<dbReference type="RefSeq" id="WP_133359555.1">
    <property type="nucleotide sequence ID" value="NZ_SMUV01000063.1"/>
</dbReference>
<protein>
    <submittedName>
        <fullName evidence="2">CoA transferase</fullName>
    </submittedName>
</protein>
<proteinExistence type="predicted"/>
<name>A0A4R5VAS1_9RHOB</name>
<dbReference type="OrthoDB" id="7208981at2"/>
<accession>A0A4R5VAS1</accession>
<dbReference type="PANTHER" id="PTHR48207:SF3">
    <property type="entry name" value="SUCCINATE--HYDROXYMETHYLGLUTARATE COA-TRANSFERASE"/>
    <property type="match status" value="1"/>
</dbReference>
<dbReference type="InterPro" id="IPR050483">
    <property type="entry name" value="CoA-transferase_III_domain"/>
</dbReference>
<evidence type="ECO:0000313" key="2">
    <source>
        <dbReference type="EMBL" id="TDK48725.1"/>
    </source>
</evidence>
<comment type="caution">
    <text evidence="2">The sequence shown here is derived from an EMBL/GenBank/DDBJ whole genome shotgun (WGS) entry which is preliminary data.</text>
</comment>
<dbReference type="Pfam" id="PF02515">
    <property type="entry name" value="CoA_transf_3"/>
    <property type="match status" value="1"/>
</dbReference>
<dbReference type="PANTHER" id="PTHR48207">
    <property type="entry name" value="SUCCINATE--HYDROXYMETHYLGLUTARATE COA-TRANSFERASE"/>
    <property type="match status" value="1"/>
</dbReference>
<dbReference type="GO" id="GO:0008410">
    <property type="term" value="F:CoA-transferase activity"/>
    <property type="evidence" value="ECO:0007669"/>
    <property type="project" value="TreeGrafter"/>
</dbReference>